<evidence type="ECO:0000313" key="2">
    <source>
        <dbReference type="EMBL" id="KAF2819897.1"/>
    </source>
</evidence>
<dbReference type="OrthoDB" id="5309037at2759"/>
<feature type="compositionally biased region" description="Low complexity" evidence="1">
    <location>
        <begin position="160"/>
        <end position="171"/>
    </location>
</feature>
<accession>A0A6A6ZI46</accession>
<feature type="compositionally biased region" description="Low complexity" evidence="1">
    <location>
        <begin position="233"/>
        <end position="242"/>
    </location>
</feature>
<dbReference type="Proteomes" id="UP000799424">
    <property type="component" value="Unassembled WGS sequence"/>
</dbReference>
<dbReference type="PANTHER" id="PTHR42354">
    <property type="entry name" value="C2H2-TYPE DOMAIN-CONTAINING PROTEIN"/>
    <property type="match status" value="1"/>
</dbReference>
<proteinExistence type="predicted"/>
<keyword evidence="3" id="KW-1185">Reference proteome</keyword>
<dbReference type="PANTHER" id="PTHR42354:SF1">
    <property type="entry name" value="C2H2-TYPE DOMAIN-CONTAINING PROTEIN"/>
    <property type="match status" value="1"/>
</dbReference>
<evidence type="ECO:0000256" key="1">
    <source>
        <dbReference type="SAM" id="MobiDB-lite"/>
    </source>
</evidence>
<feature type="compositionally biased region" description="Basic and acidic residues" evidence="1">
    <location>
        <begin position="221"/>
        <end position="232"/>
    </location>
</feature>
<feature type="compositionally biased region" description="Polar residues" evidence="1">
    <location>
        <begin position="189"/>
        <end position="200"/>
    </location>
</feature>
<feature type="region of interest" description="Disordered" evidence="1">
    <location>
        <begin position="160"/>
        <end position="242"/>
    </location>
</feature>
<sequence length="410" mass="45457">MGVVNPAADPNNVVQALVYTLLDVFDATRDLYQTLKVKEKRDYELSLRSKGYPSSRRIEYVEDGSLGKDEDLVMDKAAVTRQFEIGYQKIGAEFAVGDVLSQTDLQSQIIVLQNVLVATFLYGPTSNDSISHQLVKLNAASRTAGTSTVDILAAQLQRQQAQLPLTPRSSHSPPPRSNYSHATPYPVTTHGTSSASTSLVRYQDAAQHRSSSPVNTTVLEWRGRPKPERTDTDTTSMTGPTSYGMKSPTHDLFCLYAMDLQRHPSQELSTSITSDPVPYCPHCKRTLHLSPGKAWEVCKNEDGYERVFQVSNRFVVKCHRGGADGQYSCVLCSQHASVDSVCGDVKALIKHIWEDHDIAELKHEEDITEVVELAVDRRRDSGIGYSTSRSSRRSASLGPSSRRSRPAYDY</sequence>
<gene>
    <name evidence="2" type="ORF">CC86DRAFT_121970</name>
</gene>
<organism evidence="2 3">
    <name type="scientific">Ophiobolus disseminans</name>
    <dbReference type="NCBI Taxonomy" id="1469910"/>
    <lineage>
        <taxon>Eukaryota</taxon>
        <taxon>Fungi</taxon>
        <taxon>Dikarya</taxon>
        <taxon>Ascomycota</taxon>
        <taxon>Pezizomycotina</taxon>
        <taxon>Dothideomycetes</taxon>
        <taxon>Pleosporomycetidae</taxon>
        <taxon>Pleosporales</taxon>
        <taxon>Pleosporineae</taxon>
        <taxon>Phaeosphaeriaceae</taxon>
        <taxon>Ophiobolus</taxon>
    </lineage>
</organism>
<evidence type="ECO:0000313" key="3">
    <source>
        <dbReference type="Proteomes" id="UP000799424"/>
    </source>
</evidence>
<feature type="region of interest" description="Disordered" evidence="1">
    <location>
        <begin position="382"/>
        <end position="410"/>
    </location>
</feature>
<feature type="compositionally biased region" description="Low complexity" evidence="1">
    <location>
        <begin position="382"/>
        <end position="401"/>
    </location>
</feature>
<reference evidence="2" key="1">
    <citation type="journal article" date="2020" name="Stud. Mycol.">
        <title>101 Dothideomycetes genomes: a test case for predicting lifestyles and emergence of pathogens.</title>
        <authorList>
            <person name="Haridas S."/>
            <person name="Albert R."/>
            <person name="Binder M."/>
            <person name="Bloem J."/>
            <person name="Labutti K."/>
            <person name="Salamov A."/>
            <person name="Andreopoulos B."/>
            <person name="Baker S."/>
            <person name="Barry K."/>
            <person name="Bills G."/>
            <person name="Bluhm B."/>
            <person name="Cannon C."/>
            <person name="Castanera R."/>
            <person name="Culley D."/>
            <person name="Daum C."/>
            <person name="Ezra D."/>
            <person name="Gonzalez J."/>
            <person name="Henrissat B."/>
            <person name="Kuo A."/>
            <person name="Liang C."/>
            <person name="Lipzen A."/>
            <person name="Lutzoni F."/>
            <person name="Magnuson J."/>
            <person name="Mondo S."/>
            <person name="Nolan M."/>
            <person name="Ohm R."/>
            <person name="Pangilinan J."/>
            <person name="Park H.-J."/>
            <person name="Ramirez L."/>
            <person name="Alfaro M."/>
            <person name="Sun H."/>
            <person name="Tritt A."/>
            <person name="Yoshinaga Y."/>
            <person name="Zwiers L.-H."/>
            <person name="Turgeon B."/>
            <person name="Goodwin S."/>
            <person name="Spatafora J."/>
            <person name="Crous P."/>
            <person name="Grigoriev I."/>
        </authorList>
    </citation>
    <scope>NUCLEOTIDE SEQUENCE</scope>
    <source>
        <strain evidence="2">CBS 113818</strain>
    </source>
</reference>
<feature type="compositionally biased region" description="Polar residues" evidence="1">
    <location>
        <begin position="208"/>
        <end position="218"/>
    </location>
</feature>
<name>A0A6A6ZI46_9PLEO</name>
<protein>
    <submittedName>
        <fullName evidence="2">Uncharacterized protein</fullName>
    </submittedName>
</protein>
<dbReference type="EMBL" id="MU006242">
    <property type="protein sequence ID" value="KAF2819897.1"/>
    <property type="molecule type" value="Genomic_DNA"/>
</dbReference>
<dbReference type="AlphaFoldDB" id="A0A6A6ZI46"/>